<evidence type="ECO:0000313" key="1">
    <source>
        <dbReference type="EMBL" id="MFD1183633.1"/>
    </source>
</evidence>
<protein>
    <submittedName>
        <fullName evidence="1">Uncharacterized protein</fullName>
    </submittedName>
</protein>
<organism evidence="1 2">
    <name type="scientific">Paenibacillus timonensis</name>
    <dbReference type="NCBI Taxonomy" id="225915"/>
    <lineage>
        <taxon>Bacteria</taxon>
        <taxon>Bacillati</taxon>
        <taxon>Bacillota</taxon>
        <taxon>Bacilli</taxon>
        <taxon>Bacillales</taxon>
        <taxon>Paenibacillaceae</taxon>
        <taxon>Paenibacillus</taxon>
    </lineage>
</organism>
<keyword evidence="2" id="KW-1185">Reference proteome</keyword>
<accession>A0ABW3SG77</accession>
<name>A0ABW3SG77_9BACL</name>
<gene>
    <name evidence="1" type="ORF">ACFQ2Z_20010</name>
</gene>
<proteinExistence type="predicted"/>
<dbReference type="EMBL" id="JBHTKZ010000051">
    <property type="protein sequence ID" value="MFD1183633.1"/>
    <property type="molecule type" value="Genomic_DNA"/>
</dbReference>
<sequence>MAERPSGKKLTADELVLQKLKETFDRDENVTADSNGTNVWVMLAAAEPFSDLLEKIPQYQLSGQKPTHRVRVVLRTTDAQTGTNPYVDGSDFFLAVDEKQQTADFVWEDESFGEAPLFHGGDVASAVRWVKELGEPFHCQYSDPFLPTETGDTTDQE</sequence>
<reference evidence="2" key="1">
    <citation type="journal article" date="2019" name="Int. J. Syst. Evol. Microbiol.">
        <title>The Global Catalogue of Microorganisms (GCM) 10K type strain sequencing project: providing services to taxonomists for standard genome sequencing and annotation.</title>
        <authorList>
            <consortium name="The Broad Institute Genomics Platform"/>
            <consortium name="The Broad Institute Genome Sequencing Center for Infectious Disease"/>
            <person name="Wu L."/>
            <person name="Ma J."/>
        </authorList>
    </citation>
    <scope>NUCLEOTIDE SEQUENCE [LARGE SCALE GENOMIC DNA]</scope>
    <source>
        <strain evidence="2">CCUG 48216</strain>
    </source>
</reference>
<dbReference type="RefSeq" id="WP_240270712.1">
    <property type="nucleotide sequence ID" value="NZ_JAKSXN010000054.1"/>
</dbReference>
<dbReference type="Proteomes" id="UP001597211">
    <property type="component" value="Unassembled WGS sequence"/>
</dbReference>
<evidence type="ECO:0000313" key="2">
    <source>
        <dbReference type="Proteomes" id="UP001597211"/>
    </source>
</evidence>
<comment type="caution">
    <text evidence="1">The sequence shown here is derived from an EMBL/GenBank/DDBJ whole genome shotgun (WGS) entry which is preliminary data.</text>
</comment>